<proteinExistence type="predicted"/>
<accession>A0A9X3F424</accession>
<evidence type="ECO:0000313" key="1">
    <source>
        <dbReference type="EMBL" id="MCY1011163.1"/>
    </source>
</evidence>
<dbReference type="EMBL" id="JAPNKE010000002">
    <property type="protein sequence ID" value="MCY1011163.1"/>
    <property type="molecule type" value="Genomic_DNA"/>
</dbReference>
<keyword evidence="2" id="KW-1185">Reference proteome</keyword>
<dbReference type="AlphaFoldDB" id="A0A9X3F424"/>
<name>A0A9X3F424_9BACT</name>
<protein>
    <submittedName>
        <fullName evidence="1">Uncharacterized protein</fullName>
    </submittedName>
</protein>
<evidence type="ECO:0000313" key="2">
    <source>
        <dbReference type="Proteomes" id="UP001150924"/>
    </source>
</evidence>
<organism evidence="1 2">
    <name type="scientific">Nannocystis pusilla</name>
    <dbReference type="NCBI Taxonomy" id="889268"/>
    <lineage>
        <taxon>Bacteria</taxon>
        <taxon>Pseudomonadati</taxon>
        <taxon>Myxococcota</taxon>
        <taxon>Polyangia</taxon>
        <taxon>Nannocystales</taxon>
        <taxon>Nannocystaceae</taxon>
        <taxon>Nannocystis</taxon>
    </lineage>
</organism>
<comment type="caution">
    <text evidence="1">The sequence shown here is derived from an EMBL/GenBank/DDBJ whole genome shotgun (WGS) entry which is preliminary data.</text>
</comment>
<sequence length="154" mass="15362">MSARLTLRGEGTRVLAVEPDVEVVAVRADGGGAAHEVVPPRTAQCLGEAHLRVTRLGPGLAGELADVLQGDAEVPAVDLGEGLGKGAAEVGEQPLPTDLDAGPCGGQAGVVGVEEAVLLAARDAGVLAAEDAVPRAQELVVVGDVGDVRAIARE</sequence>
<reference evidence="1" key="1">
    <citation type="submission" date="2022-11" db="EMBL/GenBank/DDBJ databases">
        <title>Minimal conservation of predation-associated metabolite biosynthetic gene clusters underscores biosynthetic potential of Myxococcota including descriptions for ten novel species: Archangium lansinium sp. nov., Myxococcus landrumus sp. nov., Nannocystis bai.</title>
        <authorList>
            <person name="Ahearne A."/>
            <person name="Stevens C."/>
            <person name="Phillips K."/>
        </authorList>
    </citation>
    <scope>NUCLEOTIDE SEQUENCE</scope>
    <source>
        <strain evidence="1">Na p29</strain>
    </source>
</reference>
<gene>
    <name evidence="1" type="ORF">OV079_37520</name>
</gene>
<dbReference type="Proteomes" id="UP001150924">
    <property type="component" value="Unassembled WGS sequence"/>
</dbReference>